<dbReference type="RefSeq" id="WP_073069366.1">
    <property type="nucleotide sequence ID" value="NZ_MPPI01000002.1"/>
</dbReference>
<dbReference type="InterPro" id="IPR037523">
    <property type="entry name" value="VOC_core"/>
</dbReference>
<name>A0A2T1DM19_9CYAN</name>
<dbReference type="InterPro" id="IPR029068">
    <property type="entry name" value="Glyas_Bleomycin-R_OHBP_Dase"/>
</dbReference>
<dbReference type="EMBL" id="PVWG01000002">
    <property type="protein sequence ID" value="PSB21516.1"/>
    <property type="molecule type" value="Genomic_DNA"/>
</dbReference>
<dbReference type="PANTHER" id="PTHR36113:SF1">
    <property type="entry name" value="GLYOXALASE_BLEOMYCIN RESISTANCE PROTEIN_DIOXYGENASE"/>
    <property type="match status" value="1"/>
</dbReference>
<feature type="domain" description="VOC" evidence="1">
    <location>
        <begin position="18"/>
        <end position="150"/>
    </location>
</feature>
<dbReference type="SUPFAM" id="SSF54593">
    <property type="entry name" value="Glyoxalase/Bleomycin resistance protein/Dihydroxybiphenyl dioxygenase"/>
    <property type="match status" value="1"/>
</dbReference>
<dbReference type="InterPro" id="IPR051332">
    <property type="entry name" value="Fosfomycin_Res_Enzymes"/>
</dbReference>
<reference evidence="2 3" key="2">
    <citation type="submission" date="2018-03" db="EMBL/GenBank/DDBJ databases">
        <title>The ancient ancestry and fast evolution of plastids.</title>
        <authorList>
            <person name="Moore K.R."/>
            <person name="Magnabosco C."/>
            <person name="Momper L."/>
            <person name="Gold D.A."/>
            <person name="Bosak T."/>
            <person name="Fournier G.P."/>
        </authorList>
    </citation>
    <scope>NUCLEOTIDE SEQUENCE [LARGE SCALE GENOMIC DNA]</scope>
    <source>
        <strain evidence="2 3">ULC007</strain>
    </source>
</reference>
<organism evidence="2 3">
    <name type="scientific">Phormidesmis priestleyi ULC007</name>
    <dbReference type="NCBI Taxonomy" id="1920490"/>
    <lineage>
        <taxon>Bacteria</taxon>
        <taxon>Bacillati</taxon>
        <taxon>Cyanobacteriota</taxon>
        <taxon>Cyanophyceae</taxon>
        <taxon>Leptolyngbyales</taxon>
        <taxon>Leptolyngbyaceae</taxon>
        <taxon>Phormidesmis</taxon>
    </lineage>
</organism>
<dbReference type="Pfam" id="PF00903">
    <property type="entry name" value="Glyoxalase"/>
    <property type="match status" value="1"/>
</dbReference>
<protein>
    <submittedName>
        <fullName evidence="2">VOC family protein</fullName>
    </submittedName>
</protein>
<evidence type="ECO:0000313" key="3">
    <source>
        <dbReference type="Proteomes" id="UP000238634"/>
    </source>
</evidence>
<dbReference type="Gene3D" id="3.10.180.10">
    <property type="entry name" value="2,3-Dihydroxybiphenyl 1,2-Dioxygenase, domain 1"/>
    <property type="match status" value="1"/>
</dbReference>
<sequence>MISSSPVTTALPLGYLRRVHHFAINVKEMQRSRHFYGKILGLYELTGAEVPETLKAEVAAGKVANFRTPDDTILDLFWEPDLSPPNADPKQQFTRANHLAFDIAPQFFDQAVEVLQQNQILIDHGPVSRPTGRGIYFYDPDGFLIEIRCNAE</sequence>
<evidence type="ECO:0000313" key="2">
    <source>
        <dbReference type="EMBL" id="PSB21516.1"/>
    </source>
</evidence>
<accession>A0A2T1DM19</accession>
<proteinExistence type="predicted"/>
<dbReference type="PANTHER" id="PTHR36113">
    <property type="entry name" value="LYASE, PUTATIVE-RELATED-RELATED"/>
    <property type="match status" value="1"/>
</dbReference>
<dbReference type="PROSITE" id="PS51819">
    <property type="entry name" value="VOC"/>
    <property type="match status" value="1"/>
</dbReference>
<dbReference type="AlphaFoldDB" id="A0A2T1DM19"/>
<evidence type="ECO:0000259" key="1">
    <source>
        <dbReference type="PROSITE" id="PS51819"/>
    </source>
</evidence>
<gene>
    <name evidence="2" type="ORF">C7B65_02695</name>
</gene>
<comment type="caution">
    <text evidence="2">The sequence shown here is derived from an EMBL/GenBank/DDBJ whole genome shotgun (WGS) entry which is preliminary data.</text>
</comment>
<keyword evidence="3" id="KW-1185">Reference proteome</keyword>
<reference evidence="2 3" key="1">
    <citation type="submission" date="2018-02" db="EMBL/GenBank/DDBJ databases">
        <authorList>
            <person name="Cohen D.B."/>
            <person name="Kent A.D."/>
        </authorList>
    </citation>
    <scope>NUCLEOTIDE SEQUENCE [LARGE SCALE GENOMIC DNA]</scope>
    <source>
        <strain evidence="2 3">ULC007</strain>
    </source>
</reference>
<dbReference type="OrthoDB" id="5242400at2"/>
<dbReference type="CDD" id="cd06587">
    <property type="entry name" value="VOC"/>
    <property type="match status" value="1"/>
</dbReference>
<dbReference type="STRING" id="1920490.GCA_001895925_01519"/>
<dbReference type="Proteomes" id="UP000238634">
    <property type="component" value="Unassembled WGS sequence"/>
</dbReference>
<dbReference type="InterPro" id="IPR004360">
    <property type="entry name" value="Glyas_Fos-R_dOase_dom"/>
</dbReference>